<dbReference type="InterPro" id="IPR002104">
    <property type="entry name" value="Integrase_catalytic"/>
</dbReference>
<feature type="active site" evidence="9">
    <location>
        <position position="291"/>
    </location>
</feature>
<comment type="subunit">
    <text evidence="9">Forms a cyclic heterotetrameric complex composed of two molecules of XerC and two molecules of XerD.</text>
</comment>
<dbReference type="InterPro" id="IPR044068">
    <property type="entry name" value="CB"/>
</dbReference>
<evidence type="ECO:0000256" key="6">
    <source>
        <dbReference type="ARBA" id="ARBA00023125"/>
    </source>
</evidence>
<dbReference type="GO" id="GO:0006313">
    <property type="term" value="P:DNA transposition"/>
    <property type="evidence" value="ECO:0007669"/>
    <property type="project" value="UniProtKB-UniRule"/>
</dbReference>
<dbReference type="KEGG" id="obg:Verru16b_03000"/>
<evidence type="ECO:0000256" key="5">
    <source>
        <dbReference type="ARBA" id="ARBA00022908"/>
    </source>
</evidence>
<dbReference type="GO" id="GO:0007059">
    <property type="term" value="P:chromosome segregation"/>
    <property type="evidence" value="ECO:0007669"/>
    <property type="project" value="UniProtKB-UniRule"/>
</dbReference>
<keyword evidence="6 9" id="KW-0238">DNA-binding</keyword>
<dbReference type="InterPro" id="IPR050090">
    <property type="entry name" value="Tyrosine_recombinase_XerCD"/>
</dbReference>
<reference evidence="12 13" key="1">
    <citation type="submission" date="2016-06" db="EMBL/GenBank/DDBJ databases">
        <title>Three novel species with peptidoglycan cell walls form the new genus Lacunisphaera gen. nov. in the family Opitutaceae of the verrucomicrobial subdivision 4.</title>
        <authorList>
            <person name="Rast P."/>
            <person name="Gloeckner I."/>
            <person name="Jogler M."/>
            <person name="Boedeker C."/>
            <person name="Jeske O."/>
            <person name="Wiegand S."/>
            <person name="Reinhardt R."/>
            <person name="Schumann P."/>
            <person name="Rohde M."/>
            <person name="Spring S."/>
            <person name="Gloeckner F.O."/>
            <person name="Jogler C."/>
        </authorList>
    </citation>
    <scope>NUCLEOTIDE SEQUENCE [LARGE SCALE GENOMIC DNA]</scope>
    <source>
        <strain evidence="12 13">IG16b</strain>
    </source>
</reference>
<keyword evidence="13" id="KW-1185">Reference proteome</keyword>
<feature type="domain" description="Core-binding (CB)" evidence="11">
    <location>
        <begin position="18"/>
        <end position="105"/>
    </location>
</feature>
<keyword evidence="5 9" id="KW-0229">DNA integration</keyword>
<comment type="function">
    <text evidence="9">Site-specific tyrosine recombinase, which acts by catalyzing the cutting and rejoining of the recombining DNA molecules. The XerC-XerD complex is essential to convert dimers of the bacterial chromosome into monomers to permit their segregation at cell division. It also contributes to the segregational stability of plasmids.</text>
</comment>
<dbReference type="RefSeq" id="WP_237023430.1">
    <property type="nucleotide sequence ID" value="NZ_CP016094.1"/>
</dbReference>
<evidence type="ECO:0000256" key="1">
    <source>
        <dbReference type="ARBA" id="ARBA00004496"/>
    </source>
</evidence>
<evidence type="ECO:0000259" key="10">
    <source>
        <dbReference type="PROSITE" id="PS51898"/>
    </source>
</evidence>
<keyword evidence="8 9" id="KW-0131">Cell cycle</keyword>
<dbReference type="GO" id="GO:0003677">
    <property type="term" value="F:DNA binding"/>
    <property type="evidence" value="ECO:0007669"/>
    <property type="project" value="UniProtKB-UniRule"/>
</dbReference>
<evidence type="ECO:0000256" key="3">
    <source>
        <dbReference type="ARBA" id="ARBA00022618"/>
    </source>
</evidence>
<evidence type="ECO:0000256" key="2">
    <source>
        <dbReference type="ARBA" id="ARBA00022490"/>
    </source>
</evidence>
<accession>A0A1D8AYC5</accession>
<evidence type="ECO:0000313" key="12">
    <source>
        <dbReference type="EMBL" id="AOS45909.1"/>
    </source>
</evidence>
<name>A0A1D8AYC5_9BACT</name>
<dbReference type="GO" id="GO:0051301">
    <property type="term" value="P:cell division"/>
    <property type="evidence" value="ECO:0007669"/>
    <property type="project" value="UniProtKB-KW"/>
</dbReference>
<keyword evidence="3 9" id="KW-0132">Cell division</keyword>
<dbReference type="EMBL" id="CP016094">
    <property type="protein sequence ID" value="AOS45909.1"/>
    <property type="molecule type" value="Genomic_DNA"/>
</dbReference>
<feature type="active site" evidence="9">
    <location>
        <position position="265"/>
    </location>
</feature>
<dbReference type="InterPro" id="IPR004107">
    <property type="entry name" value="Integrase_SAM-like_N"/>
</dbReference>
<dbReference type="AlphaFoldDB" id="A0A1D8AYC5"/>
<dbReference type="PROSITE" id="PS51898">
    <property type="entry name" value="TYR_RECOMBINASE"/>
    <property type="match status" value="1"/>
</dbReference>
<dbReference type="Proteomes" id="UP000095228">
    <property type="component" value="Chromosome"/>
</dbReference>
<evidence type="ECO:0000256" key="4">
    <source>
        <dbReference type="ARBA" id="ARBA00022829"/>
    </source>
</evidence>
<dbReference type="STRING" id="1838286.Verru16b_03000"/>
<organism evidence="12 13">
    <name type="scientific">Lacunisphaera limnophila</name>
    <dbReference type="NCBI Taxonomy" id="1838286"/>
    <lineage>
        <taxon>Bacteria</taxon>
        <taxon>Pseudomonadati</taxon>
        <taxon>Verrucomicrobiota</taxon>
        <taxon>Opitutia</taxon>
        <taxon>Opitutales</taxon>
        <taxon>Opitutaceae</taxon>
        <taxon>Lacunisphaera</taxon>
    </lineage>
</organism>
<comment type="similarity">
    <text evidence="9">Belongs to the 'phage' integrase family. XerC subfamily.</text>
</comment>
<dbReference type="InterPro" id="IPR011010">
    <property type="entry name" value="DNA_brk_join_enz"/>
</dbReference>
<dbReference type="PANTHER" id="PTHR30349:SF77">
    <property type="entry name" value="TYROSINE RECOMBINASE XERC"/>
    <property type="match status" value="1"/>
</dbReference>
<dbReference type="HAMAP" id="MF_01808">
    <property type="entry name" value="Recomb_XerC_XerD"/>
    <property type="match status" value="1"/>
</dbReference>
<gene>
    <name evidence="9 12" type="primary">xerC</name>
    <name evidence="12" type="ORF">Verru16b_03000</name>
</gene>
<sequence length="319" mass="35634">MMSKSASSPAPEPALPEAVVREWLQPFLAYLAKERRYSAYTVRNYRQAVEDFVRWLGRSGRDPAGFGTLSARDVRDFVIEAQRRFGRRTLHSHVSGLRTFYRHAMREGRLDRNPFTGVPLPKLDKPLPKFLTESQMLHLLAGPEKLRANESIDDFAALRDRLVLEVIYGGGLRVSEAVGLNHGDVDFGQGSARVLGKGRKERICPLGDAAMAVLRKFRDMHAPAAGRADPVLLSDRRGRMTPGAVQKLVKRYLALADLPMDITPHKLRHSYATHLLNAGADLRSVQELLGHASLTTTQIYTHTSVARLKEIHAKAHPRA</sequence>
<feature type="active site" description="O-(3'-phospho-DNA)-tyrosine intermediate" evidence="9">
    <location>
        <position position="300"/>
    </location>
</feature>
<feature type="active site" evidence="9">
    <location>
        <position position="268"/>
    </location>
</feature>
<dbReference type="GO" id="GO:0009037">
    <property type="term" value="F:tyrosine-based site-specific recombinase activity"/>
    <property type="evidence" value="ECO:0007669"/>
    <property type="project" value="UniProtKB-UniRule"/>
</dbReference>
<dbReference type="Pfam" id="PF00589">
    <property type="entry name" value="Phage_integrase"/>
    <property type="match status" value="1"/>
</dbReference>
<comment type="subcellular location">
    <subcellularLocation>
        <location evidence="1 9">Cytoplasm</location>
    </subcellularLocation>
</comment>
<dbReference type="CDD" id="cd00798">
    <property type="entry name" value="INT_XerDC_C"/>
    <property type="match status" value="1"/>
</dbReference>
<dbReference type="Pfam" id="PF02899">
    <property type="entry name" value="Phage_int_SAM_1"/>
    <property type="match status" value="1"/>
</dbReference>
<dbReference type="PROSITE" id="PS51900">
    <property type="entry name" value="CB"/>
    <property type="match status" value="1"/>
</dbReference>
<dbReference type="GO" id="GO:0005737">
    <property type="term" value="C:cytoplasm"/>
    <property type="evidence" value="ECO:0007669"/>
    <property type="project" value="UniProtKB-SubCell"/>
</dbReference>
<protein>
    <recommendedName>
        <fullName evidence="9">Tyrosine recombinase XerC</fullName>
    </recommendedName>
</protein>
<feature type="active site" evidence="9">
    <location>
        <position position="197"/>
    </location>
</feature>
<dbReference type="PANTHER" id="PTHR30349">
    <property type="entry name" value="PHAGE INTEGRASE-RELATED"/>
    <property type="match status" value="1"/>
</dbReference>
<dbReference type="InterPro" id="IPR010998">
    <property type="entry name" value="Integrase_recombinase_N"/>
</dbReference>
<evidence type="ECO:0000313" key="13">
    <source>
        <dbReference type="Proteomes" id="UP000095228"/>
    </source>
</evidence>
<dbReference type="Gene3D" id="1.10.443.10">
    <property type="entry name" value="Intergrase catalytic core"/>
    <property type="match status" value="1"/>
</dbReference>
<dbReference type="PATRIC" id="fig|1838286.3.peg.3010"/>
<dbReference type="InterPro" id="IPR013762">
    <property type="entry name" value="Integrase-like_cat_sf"/>
</dbReference>
<keyword evidence="7 9" id="KW-0233">DNA recombination</keyword>
<keyword evidence="4 9" id="KW-0159">Chromosome partition</keyword>
<evidence type="ECO:0000256" key="7">
    <source>
        <dbReference type="ARBA" id="ARBA00023172"/>
    </source>
</evidence>
<proteinExistence type="inferred from homology"/>
<evidence type="ECO:0000259" key="11">
    <source>
        <dbReference type="PROSITE" id="PS51900"/>
    </source>
</evidence>
<dbReference type="SUPFAM" id="SSF56349">
    <property type="entry name" value="DNA breaking-rejoining enzymes"/>
    <property type="match status" value="1"/>
</dbReference>
<feature type="domain" description="Tyr recombinase" evidence="10">
    <location>
        <begin position="126"/>
        <end position="313"/>
    </location>
</feature>
<dbReference type="InterPro" id="IPR023009">
    <property type="entry name" value="Tyrosine_recombinase_XerC/XerD"/>
</dbReference>
<keyword evidence="2 9" id="KW-0963">Cytoplasm</keyword>
<feature type="active site" evidence="9">
    <location>
        <position position="173"/>
    </location>
</feature>
<dbReference type="Gene3D" id="1.10.150.130">
    <property type="match status" value="1"/>
</dbReference>
<evidence type="ECO:0000256" key="8">
    <source>
        <dbReference type="ARBA" id="ARBA00023306"/>
    </source>
</evidence>
<evidence type="ECO:0000256" key="9">
    <source>
        <dbReference type="HAMAP-Rule" id="MF_01808"/>
    </source>
</evidence>